<dbReference type="OrthoDB" id="6191410at2"/>
<dbReference type="AlphaFoldDB" id="A0A2R4XNZ1"/>
<dbReference type="Pfam" id="PF08241">
    <property type="entry name" value="Methyltransf_11"/>
    <property type="match status" value="1"/>
</dbReference>
<dbReference type="RefSeq" id="WP_108622961.1">
    <property type="nucleotide sequence ID" value="NZ_CP028901.1"/>
</dbReference>
<dbReference type="KEGG" id="boz:DBV39_19120"/>
<feature type="domain" description="Methyltransferase type 11" evidence="1">
    <location>
        <begin position="80"/>
        <end position="131"/>
    </location>
</feature>
<accession>A0A2R4XNZ1</accession>
<dbReference type="Proteomes" id="UP000244571">
    <property type="component" value="Chromosome"/>
</dbReference>
<name>A0A2R4XNZ1_9BURK</name>
<evidence type="ECO:0000259" key="1">
    <source>
        <dbReference type="Pfam" id="PF08241"/>
    </source>
</evidence>
<dbReference type="SUPFAM" id="SSF53335">
    <property type="entry name" value="S-adenosyl-L-methionine-dependent methyltransferases"/>
    <property type="match status" value="1"/>
</dbReference>
<keyword evidence="2" id="KW-0808">Transferase</keyword>
<protein>
    <submittedName>
        <fullName evidence="2">SAM-dependent methyltransferase</fullName>
    </submittedName>
</protein>
<gene>
    <name evidence="2" type="ORF">DBV39_19120</name>
</gene>
<keyword evidence="2" id="KW-0489">Methyltransferase</keyword>
<proteinExistence type="predicted"/>
<dbReference type="GO" id="GO:0008757">
    <property type="term" value="F:S-adenosylmethionine-dependent methyltransferase activity"/>
    <property type="evidence" value="ECO:0007669"/>
    <property type="project" value="InterPro"/>
</dbReference>
<dbReference type="InterPro" id="IPR013216">
    <property type="entry name" value="Methyltransf_11"/>
</dbReference>
<evidence type="ECO:0000313" key="2">
    <source>
        <dbReference type="EMBL" id="AWB35505.1"/>
    </source>
</evidence>
<organism evidence="2 3">
    <name type="scientific">Orrella marina</name>
    <dbReference type="NCBI Taxonomy" id="2163011"/>
    <lineage>
        <taxon>Bacteria</taxon>
        <taxon>Pseudomonadati</taxon>
        <taxon>Pseudomonadota</taxon>
        <taxon>Betaproteobacteria</taxon>
        <taxon>Burkholderiales</taxon>
        <taxon>Alcaligenaceae</taxon>
        <taxon>Orrella</taxon>
    </lineage>
</organism>
<dbReference type="EMBL" id="CP028901">
    <property type="protein sequence ID" value="AWB35505.1"/>
    <property type="molecule type" value="Genomic_DNA"/>
</dbReference>
<dbReference type="GO" id="GO:0032259">
    <property type="term" value="P:methylation"/>
    <property type="evidence" value="ECO:0007669"/>
    <property type="project" value="UniProtKB-KW"/>
</dbReference>
<evidence type="ECO:0000313" key="3">
    <source>
        <dbReference type="Proteomes" id="UP000244571"/>
    </source>
</evidence>
<dbReference type="Gene3D" id="3.40.50.150">
    <property type="entry name" value="Vaccinia Virus protein VP39"/>
    <property type="match status" value="1"/>
</dbReference>
<reference evidence="2 3" key="1">
    <citation type="submission" date="2018-04" db="EMBL/GenBank/DDBJ databases">
        <title>Bordetella sp. HZ20 isolated from seawater.</title>
        <authorList>
            <person name="Sun C."/>
        </authorList>
    </citation>
    <scope>NUCLEOTIDE SEQUENCE [LARGE SCALE GENOMIC DNA]</scope>
    <source>
        <strain evidence="2 3">HZ20</strain>
    </source>
</reference>
<dbReference type="InterPro" id="IPR029063">
    <property type="entry name" value="SAM-dependent_MTases_sf"/>
</dbReference>
<keyword evidence="3" id="KW-1185">Reference proteome</keyword>
<sequence>MESEVKPPIVELQRWFDSDVGHYVRNWEQARIDNLVADVFGFRAVQYGLPEFDYLAANRMPFKVYAGPARLRKEVSDRWQASVLCEAEQLPFDGNSIDLLVLAHTLSSAEDQHMVLREAQRVLVPEGRLVIVGFNPWSLWGLRNCLPGLSPWFPSGEAGGVSPARLKDWLRLLSFEIDRGHFGCYAPAVGSQKWLDRFAFMEKAGDRWWPIFGSVYLVSAVKRVAGMRLITPAWKRKSQRRTARAAAGVVSRKG</sequence>